<protein>
    <submittedName>
        <fullName evidence="1">Uncharacterized protein</fullName>
    </submittedName>
</protein>
<keyword evidence="2" id="KW-1185">Reference proteome</keyword>
<comment type="caution">
    <text evidence="1">The sequence shown here is derived from an EMBL/GenBank/DDBJ whole genome shotgun (WGS) entry which is preliminary data.</text>
</comment>
<dbReference type="EMBL" id="CAUOFW020005843">
    <property type="protein sequence ID" value="CAK9171796.1"/>
    <property type="molecule type" value="Genomic_DNA"/>
</dbReference>
<evidence type="ECO:0000313" key="2">
    <source>
        <dbReference type="Proteomes" id="UP001642360"/>
    </source>
</evidence>
<organism evidence="1 2">
    <name type="scientific">Ilex paraguariensis</name>
    <name type="common">yerba mate</name>
    <dbReference type="NCBI Taxonomy" id="185542"/>
    <lineage>
        <taxon>Eukaryota</taxon>
        <taxon>Viridiplantae</taxon>
        <taxon>Streptophyta</taxon>
        <taxon>Embryophyta</taxon>
        <taxon>Tracheophyta</taxon>
        <taxon>Spermatophyta</taxon>
        <taxon>Magnoliopsida</taxon>
        <taxon>eudicotyledons</taxon>
        <taxon>Gunneridae</taxon>
        <taxon>Pentapetalae</taxon>
        <taxon>asterids</taxon>
        <taxon>campanulids</taxon>
        <taxon>Aquifoliales</taxon>
        <taxon>Aquifoliaceae</taxon>
        <taxon>Ilex</taxon>
    </lineage>
</organism>
<gene>
    <name evidence="1" type="ORF">ILEXP_LOCUS41399</name>
</gene>
<reference evidence="1 2" key="1">
    <citation type="submission" date="2024-02" db="EMBL/GenBank/DDBJ databases">
        <authorList>
            <person name="Vignale AGUSTIN F."/>
            <person name="Sosa J E."/>
            <person name="Modenutti C."/>
        </authorList>
    </citation>
    <scope>NUCLEOTIDE SEQUENCE [LARGE SCALE GENOMIC DNA]</scope>
</reference>
<dbReference type="PANTHER" id="PTHR33193:SF13">
    <property type="entry name" value="EXPRESSED PROTEIN"/>
    <property type="match status" value="1"/>
</dbReference>
<sequence length="156" mass="17840">MFSKSIEGWETGNDNCLVHPTTVRDRLARLSQHYIRVPRIHTLNNTPFAAEVLVRVFGIYMDEVRPSFRCSGGDRRLEIVSGKGFAGNLIYTTSRPRSPRSAIDSPYVSRSSQVAKPWGFNDPEMKRKKRIAKYKVYTIEGRFKASIKNVDSLDEE</sequence>
<dbReference type="PANTHER" id="PTHR33193">
    <property type="entry name" value="DOMAIN PROTEIN, PUTATIVE (DUF3511)-RELATED"/>
    <property type="match status" value="1"/>
</dbReference>
<proteinExistence type="predicted"/>
<dbReference type="Proteomes" id="UP001642360">
    <property type="component" value="Unassembled WGS sequence"/>
</dbReference>
<evidence type="ECO:0000313" key="1">
    <source>
        <dbReference type="EMBL" id="CAK9171796.1"/>
    </source>
</evidence>
<dbReference type="Pfam" id="PF12023">
    <property type="entry name" value="DUF3511"/>
    <property type="match status" value="1"/>
</dbReference>
<accession>A0ABC8TVD6</accession>
<dbReference type="InterPro" id="IPR021899">
    <property type="entry name" value="DUF3511"/>
</dbReference>
<name>A0ABC8TVD6_9AQUA</name>
<dbReference type="AlphaFoldDB" id="A0ABC8TVD6"/>